<gene>
    <name evidence="3" type="ORF">ACFQFD_00885</name>
</gene>
<evidence type="ECO:0000313" key="4">
    <source>
        <dbReference type="Proteomes" id="UP001596443"/>
    </source>
</evidence>
<dbReference type="GeneID" id="81211303"/>
<dbReference type="InterPro" id="IPR000917">
    <property type="entry name" value="Sulfatase_N"/>
</dbReference>
<accession>A0ABD5TA85</accession>
<comment type="similarity">
    <text evidence="1">Belongs to the sulfatase family.</text>
</comment>
<protein>
    <submittedName>
        <fullName evidence="3">Sulfatase</fullName>
    </submittedName>
</protein>
<dbReference type="Pfam" id="PF00884">
    <property type="entry name" value="Sulfatase"/>
    <property type="match status" value="1"/>
</dbReference>
<proteinExistence type="inferred from homology"/>
<dbReference type="PANTHER" id="PTHR42693">
    <property type="entry name" value="ARYLSULFATASE FAMILY MEMBER"/>
    <property type="match status" value="1"/>
</dbReference>
<dbReference type="EMBL" id="JBHSWX010000001">
    <property type="protein sequence ID" value="MFC6784589.1"/>
    <property type="molecule type" value="Genomic_DNA"/>
</dbReference>
<evidence type="ECO:0000256" key="1">
    <source>
        <dbReference type="ARBA" id="ARBA00008779"/>
    </source>
</evidence>
<comment type="caution">
    <text evidence="3">The sequence shown here is derived from an EMBL/GenBank/DDBJ whole genome shotgun (WGS) entry which is preliminary data.</text>
</comment>
<dbReference type="CDD" id="cd16148">
    <property type="entry name" value="sulfatase_like"/>
    <property type="match status" value="1"/>
</dbReference>
<dbReference type="InterPro" id="IPR050738">
    <property type="entry name" value="Sulfatase"/>
</dbReference>
<evidence type="ECO:0000313" key="3">
    <source>
        <dbReference type="EMBL" id="MFC6784589.1"/>
    </source>
</evidence>
<dbReference type="SUPFAM" id="SSF53649">
    <property type="entry name" value="Alkaline phosphatase-like"/>
    <property type="match status" value="1"/>
</dbReference>
<dbReference type="AlphaFoldDB" id="A0ABD5TA85"/>
<dbReference type="Gene3D" id="3.40.720.10">
    <property type="entry name" value="Alkaline Phosphatase, subunit A"/>
    <property type="match status" value="1"/>
</dbReference>
<dbReference type="InterPro" id="IPR017850">
    <property type="entry name" value="Alkaline_phosphatase_core_sf"/>
</dbReference>
<organism evidence="3 4">
    <name type="scientific">Halobaculum halobium</name>
    <dbReference type="NCBI Taxonomy" id="3032281"/>
    <lineage>
        <taxon>Archaea</taxon>
        <taxon>Methanobacteriati</taxon>
        <taxon>Methanobacteriota</taxon>
        <taxon>Stenosarchaea group</taxon>
        <taxon>Halobacteria</taxon>
        <taxon>Halobacteriales</taxon>
        <taxon>Haloferacaceae</taxon>
        <taxon>Halobaculum</taxon>
    </lineage>
</organism>
<feature type="domain" description="Sulfatase N-terminal" evidence="2">
    <location>
        <begin position="5"/>
        <end position="329"/>
    </location>
</feature>
<reference evidence="3 4" key="1">
    <citation type="journal article" date="2019" name="Int. J. Syst. Evol. Microbiol.">
        <title>The Global Catalogue of Microorganisms (GCM) 10K type strain sequencing project: providing services to taxonomists for standard genome sequencing and annotation.</title>
        <authorList>
            <consortium name="The Broad Institute Genomics Platform"/>
            <consortium name="The Broad Institute Genome Sequencing Center for Infectious Disease"/>
            <person name="Wu L."/>
            <person name="Ma J."/>
        </authorList>
    </citation>
    <scope>NUCLEOTIDE SEQUENCE [LARGE SCALE GENOMIC DNA]</scope>
    <source>
        <strain evidence="3 4">SYNS20</strain>
    </source>
</reference>
<keyword evidence="4" id="KW-1185">Reference proteome</keyword>
<name>A0ABD5TA85_9EURY</name>
<dbReference type="RefSeq" id="WP_284063767.1">
    <property type="nucleotide sequence ID" value="NZ_CP126159.1"/>
</dbReference>
<dbReference type="Proteomes" id="UP001596443">
    <property type="component" value="Unassembled WGS sequence"/>
</dbReference>
<evidence type="ECO:0000259" key="2">
    <source>
        <dbReference type="Pfam" id="PF00884"/>
    </source>
</evidence>
<sequence length="465" mass="51924">MSSRDIVWITLESVRRDHTSLSNHERDTTPFLRELASERRGASFPNCHSHGLWTRPSSASILSGTPPSTHRVWSYDAALPGDVRSIPEQLSEVGYQTVAVSPNAQLSDATGLNAGFDTFHYLGRETLLREAGFTGMLRYAANLRRHSAGFTTDTAKHCLGYLNKTIATDHIERAAGDEDPLFLYLHLGDSHRPYYPPRGWRDRFADDLELPMKRALAVALEMSLDTHRLIAQGIPLDDQQWNAIEVLYDTAISYVDDIAAEVVATAREHLEDPLIVVTADHGEFLGEHGLLSHMLVPHTCVTNVPLVTYGLEAPASATDRLVQHADVLSMLSADCGLDLDVPVGQDIRHEPREFAVTQRGPDRAARKIEAFREYVPDFDASRFREGLVTSLRTEEFRYQRGDDGADLYRLPDETASVNDDYPDVCASMDEALETWLETFGHGASDRRTASFTDGMQRQLQDLGYL</sequence>
<dbReference type="PANTHER" id="PTHR42693:SF33">
    <property type="entry name" value="ARYLSULFATASE"/>
    <property type="match status" value="1"/>
</dbReference>